<gene>
    <name evidence="4" type="ORF">UW53_C0002G0016</name>
</gene>
<name>A0A0G1LK41_9BACT</name>
<dbReference type="Gene3D" id="1.10.357.40">
    <property type="entry name" value="YbiA-like"/>
    <property type="match status" value="1"/>
</dbReference>
<evidence type="ECO:0000256" key="2">
    <source>
        <dbReference type="ARBA" id="ARBA00000751"/>
    </source>
</evidence>
<evidence type="ECO:0000313" key="4">
    <source>
        <dbReference type="EMBL" id="KKT60264.1"/>
    </source>
</evidence>
<evidence type="ECO:0000259" key="3">
    <source>
        <dbReference type="Pfam" id="PF08719"/>
    </source>
</evidence>
<proteinExistence type="predicted"/>
<dbReference type="Pfam" id="PF08719">
    <property type="entry name" value="NADAR"/>
    <property type="match status" value="1"/>
</dbReference>
<evidence type="ECO:0000256" key="1">
    <source>
        <dbReference type="ARBA" id="ARBA00000022"/>
    </source>
</evidence>
<accession>A0A0G1LK41</accession>
<sequence length="159" mass="19097">MVEIHGHDTERQIFFYEHEFYVFSNFSSFMVYWKGKMYLTAEHAYHTEKFEDEDLKNQIRFARSAHDAIKLANKNRDKYRSNWDDVKLGVMKEILRAKTDQYPHVKKKLLESGTRELVEDSWRDPYWGWGPNKDGENHLGKLWMELRDEFKNSANAEAV</sequence>
<dbReference type="CDD" id="cd15457">
    <property type="entry name" value="NADAR"/>
    <property type="match status" value="1"/>
</dbReference>
<dbReference type="NCBIfam" id="TIGR02464">
    <property type="entry name" value="ribofla_fusion"/>
    <property type="match status" value="1"/>
</dbReference>
<dbReference type="Proteomes" id="UP000034087">
    <property type="component" value="Unassembled WGS sequence"/>
</dbReference>
<dbReference type="SUPFAM" id="SSF143990">
    <property type="entry name" value="YbiA-like"/>
    <property type="match status" value="1"/>
</dbReference>
<comment type="catalytic activity">
    <reaction evidence="1">
        <text>5-amino-6-(5-phospho-D-ribosylamino)uracil + H2O = 5,6-diaminouracil + D-ribose 5-phosphate</text>
        <dbReference type="Rhea" id="RHEA:55020"/>
        <dbReference type="ChEBI" id="CHEBI:15377"/>
        <dbReference type="ChEBI" id="CHEBI:46252"/>
        <dbReference type="ChEBI" id="CHEBI:58453"/>
        <dbReference type="ChEBI" id="CHEBI:78346"/>
    </reaction>
</comment>
<organism evidence="4 5">
    <name type="scientific">Candidatus Giovannonibacteria bacterium GW2011_GWA1_44_25</name>
    <dbReference type="NCBI Taxonomy" id="1618645"/>
    <lineage>
        <taxon>Bacteria</taxon>
        <taxon>Candidatus Giovannoniibacteriota</taxon>
    </lineage>
</organism>
<dbReference type="EMBL" id="LCIR01000002">
    <property type="protein sequence ID" value="KKT60264.1"/>
    <property type="molecule type" value="Genomic_DNA"/>
</dbReference>
<comment type="caution">
    <text evidence="4">The sequence shown here is derived from an EMBL/GenBank/DDBJ whole genome shotgun (WGS) entry which is preliminary data.</text>
</comment>
<protein>
    <recommendedName>
        <fullName evidence="3">NADAR domain-containing protein</fullName>
    </recommendedName>
</protein>
<dbReference type="InterPro" id="IPR037238">
    <property type="entry name" value="YbiA-like_sf"/>
</dbReference>
<dbReference type="AlphaFoldDB" id="A0A0G1LK41"/>
<evidence type="ECO:0000313" key="5">
    <source>
        <dbReference type="Proteomes" id="UP000034087"/>
    </source>
</evidence>
<feature type="domain" description="NADAR" evidence="3">
    <location>
        <begin position="14"/>
        <end position="150"/>
    </location>
</feature>
<reference evidence="4 5" key="1">
    <citation type="journal article" date="2015" name="Nature">
        <title>rRNA introns, odd ribosomes, and small enigmatic genomes across a large radiation of phyla.</title>
        <authorList>
            <person name="Brown C.T."/>
            <person name="Hug L.A."/>
            <person name="Thomas B.C."/>
            <person name="Sharon I."/>
            <person name="Castelle C.J."/>
            <person name="Singh A."/>
            <person name="Wilkins M.J."/>
            <person name="Williams K.H."/>
            <person name="Banfield J.F."/>
        </authorList>
    </citation>
    <scope>NUCLEOTIDE SEQUENCE [LARGE SCALE GENOMIC DNA]</scope>
</reference>
<comment type="catalytic activity">
    <reaction evidence="2">
        <text>2,5-diamino-6-hydroxy-4-(5-phosphoribosylamino)-pyrimidine + H2O = 2,5,6-triamino-4-hydroxypyrimidine + D-ribose 5-phosphate</text>
        <dbReference type="Rhea" id="RHEA:23436"/>
        <dbReference type="ChEBI" id="CHEBI:15377"/>
        <dbReference type="ChEBI" id="CHEBI:58614"/>
        <dbReference type="ChEBI" id="CHEBI:78346"/>
        <dbReference type="ChEBI" id="CHEBI:137796"/>
    </reaction>
</comment>
<dbReference type="InterPro" id="IPR012816">
    <property type="entry name" value="NADAR"/>
</dbReference>